<dbReference type="HOGENOM" id="CLU_1644637_0_0_1"/>
<dbReference type="Gene3D" id="3.30.420.10">
    <property type="entry name" value="Ribonuclease H-like superfamily/Ribonuclease H"/>
    <property type="match status" value="1"/>
</dbReference>
<dbReference type="Pfam" id="PF01498">
    <property type="entry name" value="HTH_Tnp_Tc3_2"/>
    <property type="match status" value="1"/>
</dbReference>
<reference evidence="2" key="1">
    <citation type="submission" date="2013-07" db="EMBL/GenBank/DDBJ databases">
        <title>The genome of an arbuscular mycorrhizal fungus provides insights into the evolution of the oldest plant symbiosis.</title>
        <authorList>
            <consortium name="DOE Joint Genome Institute"/>
            <person name="Tisserant E."/>
            <person name="Malbreil M."/>
            <person name="Kuo A."/>
            <person name="Kohler A."/>
            <person name="Symeonidi A."/>
            <person name="Balestrini R."/>
            <person name="Charron P."/>
            <person name="Duensing N."/>
            <person name="Frei-dit-Frey N."/>
            <person name="Gianinazzi-Pearson V."/>
            <person name="Gilbert B."/>
            <person name="Handa Y."/>
            <person name="Hijri M."/>
            <person name="Kaul R."/>
            <person name="Kawaguchi M."/>
            <person name="Krajinski F."/>
            <person name="Lammers P."/>
            <person name="Lapierre D."/>
            <person name="Masclaux F.G."/>
            <person name="Murat C."/>
            <person name="Morin E."/>
            <person name="Ndikumana S."/>
            <person name="Pagni M."/>
            <person name="Petitpierre D."/>
            <person name="Requena N."/>
            <person name="Rosikiewicz P."/>
            <person name="Riley R."/>
            <person name="Saito K."/>
            <person name="San Clemente H."/>
            <person name="Shapiro H."/>
            <person name="van Tuinen D."/>
            <person name="Becard G."/>
            <person name="Bonfante P."/>
            <person name="Paszkowski U."/>
            <person name="Shachar-Hill Y."/>
            <person name="Young J.P."/>
            <person name="Sanders I.R."/>
            <person name="Henrissat B."/>
            <person name="Rensing S.A."/>
            <person name="Grigoriev I.V."/>
            <person name="Corradi N."/>
            <person name="Roux C."/>
            <person name="Martin F."/>
        </authorList>
    </citation>
    <scope>NUCLEOTIDE SEQUENCE</scope>
    <source>
        <strain evidence="2">DAOM 197198</strain>
    </source>
</reference>
<dbReference type="GO" id="GO:0003677">
    <property type="term" value="F:DNA binding"/>
    <property type="evidence" value="ECO:0007669"/>
    <property type="project" value="InterPro"/>
</dbReference>
<dbReference type="GO" id="GO:0015074">
    <property type="term" value="P:DNA integration"/>
    <property type="evidence" value="ECO:0007669"/>
    <property type="project" value="InterPro"/>
</dbReference>
<gene>
    <name evidence="2" type="ORF">GLOINDRAFT_12581</name>
</gene>
<dbReference type="GO" id="GO:0006313">
    <property type="term" value="P:DNA transposition"/>
    <property type="evidence" value="ECO:0007669"/>
    <property type="project" value="InterPro"/>
</dbReference>
<dbReference type="EMBL" id="KI300422">
    <property type="protein sequence ID" value="ERZ96480.1"/>
    <property type="molecule type" value="Genomic_DNA"/>
</dbReference>
<protein>
    <recommendedName>
        <fullName evidence="1">Transposase Tc1-like domain-containing protein</fullName>
    </recommendedName>
</protein>
<dbReference type="AlphaFoldDB" id="U9SZE0"/>
<evidence type="ECO:0000313" key="2">
    <source>
        <dbReference type="EMBL" id="ERZ96480.1"/>
    </source>
</evidence>
<feature type="domain" description="Transposase Tc1-like" evidence="1">
    <location>
        <begin position="50"/>
        <end position="109"/>
    </location>
</feature>
<organism evidence="2">
    <name type="scientific">Rhizophagus irregularis (strain DAOM 181602 / DAOM 197198 / MUCL 43194)</name>
    <name type="common">Arbuscular mycorrhizal fungus</name>
    <name type="synonym">Glomus intraradices</name>
    <dbReference type="NCBI Taxonomy" id="747089"/>
    <lineage>
        <taxon>Eukaryota</taxon>
        <taxon>Fungi</taxon>
        <taxon>Fungi incertae sedis</taxon>
        <taxon>Mucoromycota</taxon>
        <taxon>Glomeromycotina</taxon>
        <taxon>Glomeromycetes</taxon>
        <taxon>Glomerales</taxon>
        <taxon>Glomeraceae</taxon>
        <taxon>Rhizophagus</taxon>
    </lineage>
</organism>
<sequence length="161" mass="18506">MRTYEAISRVLKFPKSTITDTIVRYKNFNTGLTAKRTGRLCSMDNNDHYKLLKIIKKSNKLSLDEIKQKFHSSQDKKVSTKTIRKNLHQMQIYSRVAAPKPLLTESQLKHGGGGVMVWGCFSGKGLGPLKKIKVLPDWPSQSSDLNPIENLWHELERRLRK</sequence>
<dbReference type="InterPro" id="IPR036397">
    <property type="entry name" value="RNaseH_sf"/>
</dbReference>
<evidence type="ECO:0000259" key="1">
    <source>
        <dbReference type="Pfam" id="PF01498"/>
    </source>
</evidence>
<name>U9SZE0_RHIID</name>
<proteinExistence type="predicted"/>
<accession>U9SZE0</accession>
<dbReference type="InterPro" id="IPR002492">
    <property type="entry name" value="Transposase_Tc1-like"/>
</dbReference>